<reference evidence="1" key="2">
    <citation type="journal article" date="2015" name="Fish Shellfish Immunol.">
        <title>Early steps in the European eel (Anguilla anguilla)-Vibrio vulnificus interaction in the gills: Role of the RtxA13 toxin.</title>
        <authorList>
            <person name="Callol A."/>
            <person name="Pajuelo D."/>
            <person name="Ebbesson L."/>
            <person name="Teles M."/>
            <person name="MacKenzie S."/>
            <person name="Amaro C."/>
        </authorList>
    </citation>
    <scope>NUCLEOTIDE SEQUENCE</scope>
</reference>
<organism evidence="1">
    <name type="scientific">Anguilla anguilla</name>
    <name type="common">European freshwater eel</name>
    <name type="synonym">Muraena anguilla</name>
    <dbReference type="NCBI Taxonomy" id="7936"/>
    <lineage>
        <taxon>Eukaryota</taxon>
        <taxon>Metazoa</taxon>
        <taxon>Chordata</taxon>
        <taxon>Craniata</taxon>
        <taxon>Vertebrata</taxon>
        <taxon>Euteleostomi</taxon>
        <taxon>Actinopterygii</taxon>
        <taxon>Neopterygii</taxon>
        <taxon>Teleostei</taxon>
        <taxon>Anguilliformes</taxon>
        <taxon>Anguillidae</taxon>
        <taxon>Anguilla</taxon>
    </lineage>
</organism>
<dbReference type="EMBL" id="GBXM01009677">
    <property type="protein sequence ID" value="JAH98900.1"/>
    <property type="molecule type" value="Transcribed_RNA"/>
</dbReference>
<evidence type="ECO:0000313" key="1">
    <source>
        <dbReference type="EMBL" id="JAH98900.1"/>
    </source>
</evidence>
<accession>A0A0E9XAP9</accession>
<dbReference type="AlphaFoldDB" id="A0A0E9XAP9"/>
<name>A0A0E9XAP9_ANGAN</name>
<protein>
    <submittedName>
        <fullName evidence="1">Uncharacterized protein</fullName>
    </submittedName>
</protein>
<proteinExistence type="predicted"/>
<sequence>MQVCAQETCFSYQLNGSVQLLWANDLTAPTPTQKNGEKIK</sequence>
<reference evidence="1" key="1">
    <citation type="submission" date="2014-11" db="EMBL/GenBank/DDBJ databases">
        <authorList>
            <person name="Amaro Gonzalez C."/>
        </authorList>
    </citation>
    <scope>NUCLEOTIDE SEQUENCE</scope>
</reference>